<evidence type="ECO:0000259" key="11">
    <source>
        <dbReference type="PROSITE" id="PS51201"/>
    </source>
</evidence>
<dbReference type="InterPro" id="IPR006037">
    <property type="entry name" value="RCK_C"/>
</dbReference>
<keyword evidence="3" id="KW-0050">Antiport</keyword>
<dbReference type="AlphaFoldDB" id="A0A7Y0LF94"/>
<name>A0A7Y0LF94_9GAMM</name>
<feature type="transmembrane region" description="Helical" evidence="10">
    <location>
        <begin position="362"/>
        <end position="386"/>
    </location>
</feature>
<feature type="transmembrane region" description="Helical" evidence="10">
    <location>
        <begin position="158"/>
        <end position="181"/>
    </location>
</feature>
<sequence>MINISFSPIHEAYVTGHLEILAILACAVAIVFIFRKLNLPAILAYLIAGVLVGEHGLALAQESIDYDHFAELGIVFLLFTLGLEFSLPKLMAMRHLVVAVGSLQVGISLVVFTILALVFGQSFASAFVIGAILALSSTAIVIRQLSETGAMKRKSGQISVAVLLFQDVAVVPLLIVIPMLAPGTEGSMFVALSLALIKGVFVVGILLLTGKWVLPKLFDLVARVRTDELFVLTTLLVTLMAAALTQWFGLSMALGAFLAGMMLGESEYKHQLEADIRPYRDILLGLFFVTIGMKLDLSLLLASPLTIILTMVAFMLIKVMVIKQLAVRAGEASKDGWATGFMLSQMGEFGFVLVALATQVEILSIEVASMLLGAGVISMAITPYIMNHARKWGRWLANEEPMDTSDLESLPESTKTLSNHVIICGFGRIGQTVSRFLKQEDIDFVAIDIDPLRTRKAREAGENVLFGSSRQAELLHAAHLQYAKLVVIAFGEDKQSAEVIQKVRSLAPKVPILVRTRNDDQLEMLQNAGANEVVPESLEGALMLVSQVLSLSGVPFSRIVRRVQKERKNHYNHLHGFFQGEHTDMSPEAIDRIEFAHAVLLTSDCYAVGQTIESLDLASRRVNVIALKRDEQEIEEPDANTILKPEDTLILRGKPRRVERTERYLQEGN</sequence>
<evidence type="ECO:0000256" key="9">
    <source>
        <dbReference type="ARBA" id="ARBA00023136"/>
    </source>
</evidence>
<keyword evidence="8" id="KW-0406">Ion transport</keyword>
<dbReference type="InterPro" id="IPR038770">
    <property type="entry name" value="Na+/solute_symporter_sf"/>
</dbReference>
<dbReference type="Gene3D" id="3.30.70.1450">
    <property type="entry name" value="Regulator of K+ conductance, C-terminal domain"/>
    <property type="match status" value="1"/>
</dbReference>
<reference evidence="13 14" key="1">
    <citation type="submission" date="2020-04" db="EMBL/GenBank/DDBJ databases">
        <title>Thalassotalea sp. M1531, isolated from the surface of marine red alga.</title>
        <authorList>
            <person name="Pang L."/>
            <person name="Lu D.-C."/>
        </authorList>
    </citation>
    <scope>NUCLEOTIDE SEQUENCE [LARGE SCALE GENOMIC DNA]</scope>
    <source>
        <strain evidence="13 14">M1531</strain>
    </source>
</reference>
<protein>
    <submittedName>
        <fullName evidence="13">Potassium transporter</fullName>
    </submittedName>
</protein>
<keyword evidence="9 10" id="KW-0472">Membrane</keyword>
<evidence type="ECO:0000313" key="14">
    <source>
        <dbReference type="Proteomes" id="UP000568664"/>
    </source>
</evidence>
<keyword evidence="14" id="KW-1185">Reference proteome</keyword>
<feature type="transmembrane region" description="Helical" evidence="10">
    <location>
        <begin position="66"/>
        <end position="85"/>
    </location>
</feature>
<feature type="transmembrane region" description="Helical" evidence="10">
    <location>
        <begin position="336"/>
        <end position="356"/>
    </location>
</feature>
<accession>A0A7Y0LF94</accession>
<feature type="transmembrane region" description="Helical" evidence="10">
    <location>
        <begin position="187"/>
        <end position="208"/>
    </location>
</feature>
<dbReference type="GO" id="GO:0006813">
    <property type="term" value="P:potassium ion transport"/>
    <property type="evidence" value="ECO:0007669"/>
    <property type="project" value="UniProtKB-KW"/>
</dbReference>
<dbReference type="PROSITE" id="PS51202">
    <property type="entry name" value="RCK_C"/>
    <property type="match status" value="1"/>
</dbReference>
<evidence type="ECO:0000256" key="5">
    <source>
        <dbReference type="ARBA" id="ARBA00022692"/>
    </source>
</evidence>
<dbReference type="InterPro" id="IPR036291">
    <property type="entry name" value="NAD(P)-bd_dom_sf"/>
</dbReference>
<keyword evidence="6" id="KW-0630">Potassium</keyword>
<dbReference type="Pfam" id="PF00999">
    <property type="entry name" value="Na_H_Exchanger"/>
    <property type="match status" value="1"/>
</dbReference>
<feature type="transmembrane region" description="Helical" evidence="10">
    <location>
        <begin position="41"/>
        <end position="60"/>
    </location>
</feature>
<dbReference type="PANTHER" id="PTHR46157">
    <property type="entry name" value="K(+) EFFLUX ANTIPORTER 3, CHLOROPLASTIC"/>
    <property type="match status" value="1"/>
</dbReference>
<evidence type="ECO:0000313" key="13">
    <source>
        <dbReference type="EMBL" id="NMP33448.1"/>
    </source>
</evidence>
<dbReference type="Gene3D" id="3.40.50.720">
    <property type="entry name" value="NAD(P)-binding Rossmann-like Domain"/>
    <property type="match status" value="1"/>
</dbReference>
<evidence type="ECO:0000256" key="4">
    <source>
        <dbReference type="ARBA" id="ARBA00022538"/>
    </source>
</evidence>
<dbReference type="GO" id="GO:0015297">
    <property type="term" value="F:antiporter activity"/>
    <property type="evidence" value="ECO:0007669"/>
    <property type="project" value="UniProtKB-KW"/>
</dbReference>
<keyword evidence="5 10" id="KW-0812">Transmembrane</keyword>
<evidence type="ECO:0000256" key="10">
    <source>
        <dbReference type="SAM" id="Phobius"/>
    </source>
</evidence>
<feature type="transmembrane region" description="Helical" evidence="10">
    <location>
        <begin position="125"/>
        <end position="146"/>
    </location>
</feature>
<feature type="transmembrane region" description="Helical" evidence="10">
    <location>
        <begin position="12"/>
        <end position="34"/>
    </location>
</feature>
<dbReference type="InterPro" id="IPR036721">
    <property type="entry name" value="RCK_C_sf"/>
</dbReference>
<evidence type="ECO:0000256" key="3">
    <source>
        <dbReference type="ARBA" id="ARBA00022449"/>
    </source>
</evidence>
<dbReference type="EMBL" id="JABBXH010000009">
    <property type="protein sequence ID" value="NMP33448.1"/>
    <property type="molecule type" value="Genomic_DNA"/>
</dbReference>
<evidence type="ECO:0000256" key="2">
    <source>
        <dbReference type="ARBA" id="ARBA00022448"/>
    </source>
</evidence>
<dbReference type="PANTHER" id="PTHR46157:SF4">
    <property type="entry name" value="K(+) EFFLUX ANTIPORTER 3, CHLOROPLASTIC"/>
    <property type="match status" value="1"/>
</dbReference>
<feature type="domain" description="RCK C-terminal" evidence="12">
    <location>
        <begin position="583"/>
        <end position="667"/>
    </location>
</feature>
<keyword evidence="7 10" id="KW-1133">Transmembrane helix</keyword>
<evidence type="ECO:0000259" key="12">
    <source>
        <dbReference type="PROSITE" id="PS51202"/>
    </source>
</evidence>
<organism evidence="13 14">
    <name type="scientific">Thalassotalea algicola</name>
    <dbReference type="NCBI Taxonomy" id="2716224"/>
    <lineage>
        <taxon>Bacteria</taxon>
        <taxon>Pseudomonadati</taxon>
        <taxon>Pseudomonadota</taxon>
        <taxon>Gammaproteobacteria</taxon>
        <taxon>Alteromonadales</taxon>
        <taxon>Colwelliaceae</taxon>
        <taxon>Thalassotalea</taxon>
    </lineage>
</organism>
<evidence type="ECO:0000256" key="1">
    <source>
        <dbReference type="ARBA" id="ARBA00004141"/>
    </source>
</evidence>
<evidence type="ECO:0000256" key="6">
    <source>
        <dbReference type="ARBA" id="ARBA00022958"/>
    </source>
</evidence>
<dbReference type="Pfam" id="PF02080">
    <property type="entry name" value="TrkA_C"/>
    <property type="match status" value="1"/>
</dbReference>
<feature type="transmembrane region" description="Helical" evidence="10">
    <location>
        <begin position="229"/>
        <end position="262"/>
    </location>
</feature>
<dbReference type="Gene3D" id="1.20.1530.20">
    <property type="match status" value="1"/>
</dbReference>
<dbReference type="SUPFAM" id="SSF51735">
    <property type="entry name" value="NAD(P)-binding Rossmann-fold domains"/>
    <property type="match status" value="1"/>
</dbReference>
<dbReference type="SUPFAM" id="SSF116726">
    <property type="entry name" value="TrkA C-terminal domain-like"/>
    <property type="match status" value="1"/>
</dbReference>
<dbReference type="InterPro" id="IPR006153">
    <property type="entry name" value="Cation/H_exchanger_TM"/>
</dbReference>
<evidence type="ECO:0000256" key="7">
    <source>
        <dbReference type="ARBA" id="ARBA00022989"/>
    </source>
</evidence>
<gene>
    <name evidence="13" type="ORF">HII17_18025</name>
</gene>
<dbReference type="GO" id="GO:0005886">
    <property type="term" value="C:plasma membrane"/>
    <property type="evidence" value="ECO:0007669"/>
    <property type="project" value="TreeGrafter"/>
</dbReference>
<keyword evidence="2" id="KW-0813">Transport</keyword>
<feature type="transmembrane region" description="Helical" evidence="10">
    <location>
        <begin position="282"/>
        <end position="315"/>
    </location>
</feature>
<dbReference type="Pfam" id="PF02254">
    <property type="entry name" value="TrkA_N"/>
    <property type="match status" value="1"/>
</dbReference>
<feature type="domain" description="RCK N-terminal" evidence="11">
    <location>
        <begin position="418"/>
        <end position="535"/>
    </location>
</feature>
<proteinExistence type="predicted"/>
<dbReference type="PROSITE" id="PS51201">
    <property type="entry name" value="RCK_N"/>
    <property type="match status" value="1"/>
</dbReference>
<dbReference type="GO" id="GO:1902600">
    <property type="term" value="P:proton transmembrane transport"/>
    <property type="evidence" value="ECO:0007669"/>
    <property type="project" value="InterPro"/>
</dbReference>
<dbReference type="GO" id="GO:0008324">
    <property type="term" value="F:monoatomic cation transmembrane transporter activity"/>
    <property type="evidence" value="ECO:0007669"/>
    <property type="project" value="InterPro"/>
</dbReference>
<comment type="caution">
    <text evidence="13">The sequence shown here is derived from an EMBL/GenBank/DDBJ whole genome shotgun (WGS) entry which is preliminary data.</text>
</comment>
<dbReference type="InterPro" id="IPR003148">
    <property type="entry name" value="RCK_N"/>
</dbReference>
<keyword evidence="4" id="KW-0633">Potassium transport</keyword>
<comment type="subcellular location">
    <subcellularLocation>
        <location evidence="1">Membrane</location>
        <topology evidence="1">Multi-pass membrane protein</topology>
    </subcellularLocation>
</comment>
<dbReference type="Proteomes" id="UP000568664">
    <property type="component" value="Unassembled WGS sequence"/>
</dbReference>
<feature type="transmembrane region" description="Helical" evidence="10">
    <location>
        <begin position="97"/>
        <end position="119"/>
    </location>
</feature>
<evidence type="ECO:0000256" key="8">
    <source>
        <dbReference type="ARBA" id="ARBA00023065"/>
    </source>
</evidence>